<dbReference type="Gene3D" id="1.10.1370.40">
    <property type="match status" value="1"/>
</dbReference>
<accession>A0A1B0C5S8</accession>
<dbReference type="SUPFAM" id="SSF55486">
    <property type="entry name" value="Metalloproteases ('zincins'), catalytic domain"/>
    <property type="match status" value="1"/>
</dbReference>
<proteinExistence type="predicted"/>
<name>A0A1B0C5S8_9MUSC</name>
<dbReference type="EMBL" id="JXJN01026218">
    <property type="status" value="NOT_ANNOTATED_CDS"/>
    <property type="molecule type" value="Genomic_DNA"/>
</dbReference>
<protein>
    <submittedName>
        <fullName evidence="1">Uncharacterized protein</fullName>
    </submittedName>
</protein>
<reference evidence="2" key="1">
    <citation type="submission" date="2015-01" db="EMBL/GenBank/DDBJ databases">
        <authorList>
            <person name="Aksoy S."/>
            <person name="Warren W."/>
            <person name="Wilson R.K."/>
        </authorList>
    </citation>
    <scope>NUCLEOTIDE SEQUENCE [LARGE SCALE GENOMIC DNA]</scope>
    <source>
        <strain evidence="2">IAEA</strain>
    </source>
</reference>
<dbReference type="Proteomes" id="UP000092460">
    <property type="component" value="Unassembled WGS sequence"/>
</dbReference>
<dbReference type="VEuPathDB" id="VectorBase:GPPI049916"/>
<reference evidence="1" key="2">
    <citation type="submission" date="2020-05" db="UniProtKB">
        <authorList>
            <consortium name="EnsemblMetazoa"/>
        </authorList>
    </citation>
    <scope>IDENTIFICATION</scope>
    <source>
        <strain evidence="1">IAEA</strain>
    </source>
</reference>
<organism evidence="1 2">
    <name type="scientific">Glossina palpalis gambiensis</name>
    <dbReference type="NCBI Taxonomy" id="67801"/>
    <lineage>
        <taxon>Eukaryota</taxon>
        <taxon>Metazoa</taxon>
        <taxon>Ecdysozoa</taxon>
        <taxon>Arthropoda</taxon>
        <taxon>Hexapoda</taxon>
        <taxon>Insecta</taxon>
        <taxon>Pterygota</taxon>
        <taxon>Neoptera</taxon>
        <taxon>Endopterygota</taxon>
        <taxon>Diptera</taxon>
        <taxon>Brachycera</taxon>
        <taxon>Muscomorpha</taxon>
        <taxon>Hippoboscoidea</taxon>
        <taxon>Glossinidae</taxon>
        <taxon>Glossina</taxon>
    </lineage>
</organism>
<dbReference type="EnsemblMetazoa" id="GPPI049916-RA">
    <property type="protein sequence ID" value="GPPI049916-PA"/>
    <property type="gene ID" value="GPPI049916"/>
</dbReference>
<sequence length="74" mass="8522">MNNPLLLISDLPKFSLIQTKHVLPAVQVALDECRKEVSKIINKKSQFSWENLCQPFLEIWYLGGTKSKIIQSIH</sequence>
<keyword evidence="2" id="KW-1185">Reference proteome</keyword>
<dbReference type="AlphaFoldDB" id="A0A1B0C5S8"/>
<evidence type="ECO:0000313" key="2">
    <source>
        <dbReference type="Proteomes" id="UP000092460"/>
    </source>
</evidence>
<evidence type="ECO:0000313" key="1">
    <source>
        <dbReference type="EnsemblMetazoa" id="GPPI049916-PA"/>
    </source>
</evidence>